<comment type="caution">
    <text evidence="1">The sequence shown here is derived from an EMBL/GenBank/DDBJ whole genome shotgun (WGS) entry which is preliminary data.</text>
</comment>
<evidence type="ECO:0000313" key="2">
    <source>
        <dbReference type="Proteomes" id="UP000002971"/>
    </source>
</evidence>
<accession>F7QYJ9</accession>
<protein>
    <submittedName>
        <fullName evidence="1">Uncharacterized protein</fullName>
    </submittedName>
</protein>
<organism evidence="1 2">
    <name type="scientific">Ligilactobacillus ruminis SPM0211</name>
    <dbReference type="NCBI Taxonomy" id="1040964"/>
    <lineage>
        <taxon>Bacteria</taxon>
        <taxon>Bacillati</taxon>
        <taxon>Bacillota</taxon>
        <taxon>Bacilli</taxon>
        <taxon>Lactobacillales</taxon>
        <taxon>Lactobacillaceae</taxon>
        <taxon>Ligilactobacillus</taxon>
    </lineage>
</organism>
<sequence length="43" mass="4798">MTLFFLLNIKEEGEFVDEVIAGQSFKSFGNRSEKGIGAESTRD</sequence>
<dbReference type="Proteomes" id="UP000002971">
    <property type="component" value="Unassembled WGS sequence"/>
</dbReference>
<proteinExistence type="predicted"/>
<dbReference type="AlphaFoldDB" id="F7QYJ9"/>
<gene>
    <name evidence="1" type="ORF">LRU_00488</name>
</gene>
<evidence type="ECO:0000313" key="1">
    <source>
        <dbReference type="EMBL" id="EGM53352.1"/>
    </source>
</evidence>
<reference evidence="1 2" key="1">
    <citation type="journal article" date="2011" name="J. Bacteriol.">
        <title>Genome Sequence of Lactobacillus ruminis SPM0211, Isolated from a Fecal Sample from a Healthy Korean.</title>
        <authorList>
            <person name="Lee S."/>
            <person name="Cho Y.J."/>
            <person name="Lee A.H."/>
            <person name="Chun J."/>
            <person name="Ha N.J."/>
            <person name="Ko G."/>
        </authorList>
    </citation>
    <scope>NUCLEOTIDE SEQUENCE [LARGE SCALE GENOMIC DNA]</scope>
    <source>
        <strain evidence="1 2">SPM0211</strain>
    </source>
</reference>
<dbReference type="EMBL" id="AFOJ01000002">
    <property type="protein sequence ID" value="EGM53352.1"/>
    <property type="molecule type" value="Genomic_DNA"/>
</dbReference>
<name>F7QYJ9_9LACO</name>